<organism evidence="5 6">
    <name type="scientific">Entamoeba histolytica KU27</name>
    <dbReference type="NCBI Taxonomy" id="885311"/>
    <lineage>
        <taxon>Eukaryota</taxon>
        <taxon>Amoebozoa</taxon>
        <taxon>Evosea</taxon>
        <taxon>Archamoebae</taxon>
        <taxon>Mastigamoebida</taxon>
        <taxon>Entamoebidae</taxon>
        <taxon>Entamoeba</taxon>
    </lineage>
</organism>
<evidence type="ECO:0000256" key="1">
    <source>
        <dbReference type="ARBA" id="ARBA00022737"/>
    </source>
</evidence>
<dbReference type="EMBL" id="KB444398">
    <property type="protein sequence ID" value="EMD47113.1"/>
    <property type="molecule type" value="Genomic_DNA"/>
</dbReference>
<dbReference type="PANTHER" id="PTHR14027:SF2">
    <property type="entry name" value="RNA POLYMERASE-ASSOCIATED PROTEIN CTR9 HOMOLOG"/>
    <property type="match status" value="1"/>
</dbReference>
<dbReference type="SUPFAM" id="SSF48452">
    <property type="entry name" value="TPR-like"/>
    <property type="match status" value="3"/>
</dbReference>
<reference evidence="5 6" key="1">
    <citation type="submission" date="2013-02" db="EMBL/GenBank/DDBJ databases">
        <authorList>
            <person name="Hannick L."/>
            <person name="Zafar N."/>
            <person name="Lorenzi H."/>
            <person name="Ali I.A."/>
            <person name="Petri W.P."/>
            <person name="Caler E."/>
        </authorList>
    </citation>
    <scope>NUCLEOTIDE SEQUENCE [LARGE SCALE GENOMIC DNA]</scope>
    <source>
        <strain evidence="5 6">KU27</strain>
    </source>
</reference>
<proteinExistence type="predicted"/>
<evidence type="ECO:0000256" key="3">
    <source>
        <dbReference type="PROSITE-ProRule" id="PRU00339"/>
    </source>
</evidence>
<dbReference type="Pfam" id="PF13174">
    <property type="entry name" value="TPR_6"/>
    <property type="match status" value="1"/>
</dbReference>
<dbReference type="GO" id="GO:0016593">
    <property type="term" value="C:Cdc73/Paf1 complex"/>
    <property type="evidence" value="ECO:0007669"/>
    <property type="project" value="TreeGrafter"/>
</dbReference>
<dbReference type="OrthoDB" id="343875at2759"/>
<gene>
    <name evidence="5" type="ORF">EHI5A_017280</name>
</gene>
<feature type="compositionally biased region" description="Basic and acidic residues" evidence="4">
    <location>
        <begin position="889"/>
        <end position="914"/>
    </location>
</feature>
<dbReference type="GO" id="GO:0006355">
    <property type="term" value="P:regulation of DNA-templated transcription"/>
    <property type="evidence" value="ECO:0007669"/>
    <property type="project" value="InterPro"/>
</dbReference>
<protein>
    <submittedName>
        <fullName evidence="5">Tetratricopeptide repeatcontaining protein</fullName>
    </submittedName>
</protein>
<dbReference type="GO" id="GO:0000993">
    <property type="term" value="F:RNA polymerase II complex binding"/>
    <property type="evidence" value="ECO:0007669"/>
    <property type="project" value="TreeGrafter"/>
</dbReference>
<keyword evidence="2 3" id="KW-0802">TPR repeat</keyword>
<feature type="region of interest" description="Disordered" evidence="4">
    <location>
        <begin position="794"/>
        <end position="922"/>
    </location>
</feature>
<evidence type="ECO:0000313" key="6">
    <source>
        <dbReference type="Proteomes" id="UP000011755"/>
    </source>
</evidence>
<feature type="repeat" description="TPR" evidence="3">
    <location>
        <begin position="681"/>
        <end position="714"/>
    </location>
</feature>
<dbReference type="FunFam" id="1.25.40.10:FF:001292">
    <property type="entry name" value="Tetratricopeptide repeat protein"/>
    <property type="match status" value="1"/>
</dbReference>
<dbReference type="Pfam" id="PF00515">
    <property type="entry name" value="TPR_1"/>
    <property type="match status" value="1"/>
</dbReference>
<dbReference type="GO" id="GO:0006368">
    <property type="term" value="P:transcription elongation by RNA polymerase II"/>
    <property type="evidence" value="ECO:0007669"/>
    <property type="project" value="TreeGrafter"/>
</dbReference>
<dbReference type="PROSITE" id="PS50005">
    <property type="entry name" value="TPR"/>
    <property type="match status" value="1"/>
</dbReference>
<evidence type="ECO:0000313" key="5">
    <source>
        <dbReference type="EMBL" id="EMD47113.1"/>
    </source>
</evidence>
<dbReference type="Pfam" id="PF13181">
    <property type="entry name" value="TPR_8"/>
    <property type="match status" value="1"/>
</dbReference>
<dbReference type="PROSITE" id="PS50293">
    <property type="entry name" value="TPR_REGION"/>
    <property type="match status" value="1"/>
</dbReference>
<dbReference type="PANTHER" id="PTHR14027">
    <property type="entry name" value="RNA POLYMERASE-ASSOCIATED PROTEIN CTR9"/>
    <property type="match status" value="1"/>
</dbReference>
<sequence>MSELVALFAPEPIKLMIDPTRYVIIPRPITIQFHKLKSYFQKDPIATVQVVASLVREQRREEAQKFLLEIMTNSSLSQLSQTIERYFYIIIASLNAYTGNEQNNKICHEYLEKSKRFGDNEFAECIYGFNAFYSKKPCKDYFKRALELNKNYAPALIGLALCELKDHKDGVALSYFIQALKKQPTNVSIRCGIGRIYYSQKEIKLAIRCYESALVLDNICMDALINLSRIYWDIRTPQTVKRALELANRALMIDNKCAPAAIVLCEAAMKCNNYKVVSEFANIAINYGNEQEKIYGHFTLGRIAHQKQDFVKAKEEYNIGYLSDTKCMFPALHYRMAQVLFREKNYIQVEKILMNCLKYNGGDFDVLKLLGFTELKLNKINETIEYLEKASVFKIDYTIELIVSSLLEEKQPKKALEHYQRINEINSTVEVLNNMGCCYYFIQELIKSKECFEKALNMDKGSELRTTLLFNKGRVLEEMKLWDEANKCYQEIIKENPWYFDARIRRCYHLWDEKQYNLASQELVETIINFPNCEDAKLLLGEMLCQQGKIDDAFKIFNSVTNHNRTNLYAFLALARVMAKYGRQDPKQQLEAVKLYGKILNADPTNVLALGGLALTTAERKENSSNPIPFNVIIESLQRVNDVCPSYEVMFSMGTCYYNAHNIQMAKSIFESTLNQYGEQVEVLNGLAQCEFMLNRYKEALEHLERALKIEPVSQIVYNYQLVASCYLEEQKQKKKLYKEENEQLRQNVIGYLQQFNNLKYKMKTFEENWKSLIEQARKDQEEKQRLIKEHEEQRKRKIEEENQRKKEEEEKEQQRRMEEKKMIIEKTKKEQEMIGKRIEERLKDVEENTTEKKKKEDRKEKKERKRKVLEEEEEADGENKVSYKRKERVNEKKMEEEKKEDNIEEKKENHSIEQSDDVVSL</sequence>
<feature type="compositionally biased region" description="Basic and acidic residues" evidence="4">
    <location>
        <begin position="794"/>
        <end position="861"/>
    </location>
</feature>
<dbReference type="InterPro" id="IPR011990">
    <property type="entry name" value="TPR-like_helical_dom_sf"/>
</dbReference>
<dbReference type="InterPro" id="IPR031101">
    <property type="entry name" value="Ctr9"/>
</dbReference>
<dbReference type="InterPro" id="IPR019734">
    <property type="entry name" value="TPR_rpt"/>
</dbReference>
<dbReference type="FunFam" id="1.25.40.10:FF:001284">
    <property type="entry name" value="Tetratricopeptide repeat protein"/>
    <property type="match status" value="1"/>
</dbReference>
<dbReference type="Gene3D" id="1.25.40.10">
    <property type="entry name" value="Tetratricopeptide repeat domain"/>
    <property type="match status" value="3"/>
</dbReference>
<dbReference type="SMART" id="SM00028">
    <property type="entry name" value="TPR"/>
    <property type="match status" value="10"/>
</dbReference>
<evidence type="ECO:0000256" key="4">
    <source>
        <dbReference type="SAM" id="MobiDB-lite"/>
    </source>
</evidence>
<dbReference type="FunFam" id="1.25.40.10:FF:001286">
    <property type="entry name" value="Tetratricopeptide repeat protein"/>
    <property type="match status" value="1"/>
</dbReference>
<name>M2RC11_ENTHI</name>
<dbReference type="Proteomes" id="UP000011755">
    <property type="component" value="Unassembled WGS sequence"/>
</dbReference>
<accession>M2RC11</accession>
<dbReference type="VEuPathDB" id="AmoebaDB:EHI5A_017280"/>
<dbReference type="AlphaFoldDB" id="M2RC11"/>
<keyword evidence="1" id="KW-0677">Repeat</keyword>
<evidence type="ECO:0000256" key="2">
    <source>
        <dbReference type="ARBA" id="ARBA00022803"/>
    </source>
</evidence>